<protein>
    <submittedName>
        <fullName evidence="5">Uncharacterized protein</fullName>
    </submittedName>
</protein>
<dbReference type="PROSITE" id="PS50088">
    <property type="entry name" value="ANK_REPEAT"/>
    <property type="match status" value="1"/>
</dbReference>
<dbReference type="AlphaFoldDB" id="A0ABD3UBX6"/>
<organism evidence="5 6">
    <name type="scientific">Sinanodonta woodiana</name>
    <name type="common">Chinese pond mussel</name>
    <name type="synonym">Anodonta woodiana</name>
    <dbReference type="NCBI Taxonomy" id="1069815"/>
    <lineage>
        <taxon>Eukaryota</taxon>
        <taxon>Metazoa</taxon>
        <taxon>Spiralia</taxon>
        <taxon>Lophotrochozoa</taxon>
        <taxon>Mollusca</taxon>
        <taxon>Bivalvia</taxon>
        <taxon>Autobranchia</taxon>
        <taxon>Heteroconchia</taxon>
        <taxon>Palaeoheterodonta</taxon>
        <taxon>Unionida</taxon>
        <taxon>Unionoidea</taxon>
        <taxon>Unionidae</taxon>
        <taxon>Unioninae</taxon>
        <taxon>Sinanodonta</taxon>
    </lineage>
</organism>
<dbReference type="InterPro" id="IPR036770">
    <property type="entry name" value="Ankyrin_rpt-contain_sf"/>
</dbReference>
<dbReference type="PANTHER" id="PTHR24198:SF165">
    <property type="entry name" value="ANKYRIN REPEAT-CONTAINING PROTEIN-RELATED"/>
    <property type="match status" value="1"/>
</dbReference>
<feature type="region of interest" description="Disordered" evidence="4">
    <location>
        <begin position="203"/>
        <end position="233"/>
    </location>
</feature>
<comment type="caution">
    <text evidence="5">The sequence shown here is derived from an EMBL/GenBank/DDBJ whole genome shotgun (WGS) entry which is preliminary data.</text>
</comment>
<dbReference type="SUPFAM" id="SSF48403">
    <property type="entry name" value="Ankyrin repeat"/>
    <property type="match status" value="1"/>
</dbReference>
<keyword evidence="6" id="KW-1185">Reference proteome</keyword>
<dbReference type="SMART" id="SM00248">
    <property type="entry name" value="ANK"/>
    <property type="match status" value="4"/>
</dbReference>
<sequence>MEVEQVSEQTFDIFLAIVSGKLRQVNYVVERFGATEERNFVGRTPLIHTVCEAKDDVRTHLVRIFIRSGCDINAADNKGRTALMYACMDPDKVNLVRILSRQKNCDPNMQDFDGCTAIMHAVAAGNVSAIRALLNTNATKKFTDLSIRNMNSLNVLDLCVKLQQPECCKVLVREGNANTKTVKDRVALLKLLDDNNCAIKPTAPFTPAFGRPQSKTSRSYSSTSNALPEENQQQYTNDKYAGRETPLASLSRAGSFIRNKSNINRSLGDSRNNISPLFGQNDVFTVTTTPRALKRALTPINRMSPRQVGMIPEESGFGNRTRLPSIPSGKRLYLVTASKTLETDEF</sequence>
<evidence type="ECO:0000256" key="4">
    <source>
        <dbReference type="SAM" id="MobiDB-lite"/>
    </source>
</evidence>
<proteinExistence type="predicted"/>
<dbReference type="EMBL" id="JBJQND010000016">
    <property type="protein sequence ID" value="KAL3846981.1"/>
    <property type="molecule type" value="Genomic_DNA"/>
</dbReference>
<dbReference type="PANTHER" id="PTHR24198">
    <property type="entry name" value="ANKYRIN REPEAT AND PROTEIN KINASE DOMAIN-CONTAINING PROTEIN"/>
    <property type="match status" value="1"/>
</dbReference>
<dbReference type="Pfam" id="PF12796">
    <property type="entry name" value="Ank_2"/>
    <property type="match status" value="1"/>
</dbReference>
<keyword evidence="1" id="KW-0677">Repeat</keyword>
<evidence type="ECO:0000256" key="3">
    <source>
        <dbReference type="PROSITE-ProRule" id="PRU00023"/>
    </source>
</evidence>
<name>A0ABD3UBX6_SINWO</name>
<dbReference type="InterPro" id="IPR002110">
    <property type="entry name" value="Ankyrin_rpt"/>
</dbReference>
<gene>
    <name evidence="5" type="ORF">ACJMK2_017921</name>
</gene>
<keyword evidence="2 3" id="KW-0040">ANK repeat</keyword>
<evidence type="ECO:0000313" key="6">
    <source>
        <dbReference type="Proteomes" id="UP001634394"/>
    </source>
</evidence>
<reference evidence="5 6" key="1">
    <citation type="submission" date="2024-11" db="EMBL/GenBank/DDBJ databases">
        <title>Chromosome-level genome assembly of the freshwater bivalve Anodonta woodiana.</title>
        <authorList>
            <person name="Chen X."/>
        </authorList>
    </citation>
    <scope>NUCLEOTIDE SEQUENCE [LARGE SCALE GENOMIC DNA]</scope>
    <source>
        <strain evidence="5">MN2024</strain>
        <tissue evidence="5">Gills</tissue>
    </source>
</reference>
<feature type="compositionally biased region" description="Low complexity" evidence="4">
    <location>
        <begin position="214"/>
        <end position="224"/>
    </location>
</feature>
<evidence type="ECO:0000313" key="5">
    <source>
        <dbReference type="EMBL" id="KAL3846981.1"/>
    </source>
</evidence>
<accession>A0ABD3UBX6</accession>
<feature type="repeat" description="ANK" evidence="3">
    <location>
        <begin position="41"/>
        <end position="77"/>
    </location>
</feature>
<dbReference type="Proteomes" id="UP001634394">
    <property type="component" value="Unassembled WGS sequence"/>
</dbReference>
<dbReference type="Gene3D" id="1.25.40.20">
    <property type="entry name" value="Ankyrin repeat-containing domain"/>
    <property type="match status" value="1"/>
</dbReference>
<evidence type="ECO:0000256" key="1">
    <source>
        <dbReference type="ARBA" id="ARBA00022737"/>
    </source>
</evidence>
<evidence type="ECO:0000256" key="2">
    <source>
        <dbReference type="ARBA" id="ARBA00023043"/>
    </source>
</evidence>
<dbReference type="Pfam" id="PF00023">
    <property type="entry name" value="Ank"/>
    <property type="match status" value="1"/>
</dbReference>